<evidence type="ECO:0000313" key="2">
    <source>
        <dbReference type="EMBL" id="KNY30613.1"/>
    </source>
</evidence>
<dbReference type="STRING" id="398512.Bccel_5893"/>
<evidence type="ECO:0000256" key="1">
    <source>
        <dbReference type="SAM" id="Phobius"/>
    </source>
</evidence>
<dbReference type="EMBL" id="LGTC01000001">
    <property type="protein sequence ID" value="KNY30613.1"/>
    <property type="molecule type" value="Genomic_DNA"/>
</dbReference>
<keyword evidence="3" id="KW-1185">Reference proteome</keyword>
<accession>A0A0L6JXM5</accession>
<organism evidence="2 3">
    <name type="scientific">Pseudobacteroides cellulosolvens ATCC 35603 = DSM 2933</name>
    <dbReference type="NCBI Taxonomy" id="398512"/>
    <lineage>
        <taxon>Bacteria</taxon>
        <taxon>Bacillati</taxon>
        <taxon>Bacillota</taxon>
        <taxon>Clostridia</taxon>
        <taxon>Eubacteriales</taxon>
        <taxon>Oscillospiraceae</taxon>
        <taxon>Pseudobacteroides</taxon>
    </lineage>
</organism>
<dbReference type="RefSeq" id="WP_050754016.1">
    <property type="nucleotide sequence ID" value="NZ_LGTC01000001.1"/>
</dbReference>
<keyword evidence="1" id="KW-1133">Transmembrane helix</keyword>
<gene>
    <name evidence="2" type="ORF">Bccel_5893</name>
</gene>
<protein>
    <submittedName>
        <fullName evidence="2">Uncharacterized protein</fullName>
    </submittedName>
</protein>
<reference evidence="3" key="1">
    <citation type="submission" date="2015-07" db="EMBL/GenBank/DDBJ databases">
        <title>Near-Complete Genome Sequence of the Cellulolytic Bacterium Bacteroides (Pseudobacteroides) cellulosolvens ATCC 35603.</title>
        <authorList>
            <person name="Dassa B."/>
            <person name="Utturkar S.M."/>
            <person name="Klingeman D.M."/>
            <person name="Hurt R.A."/>
            <person name="Keller M."/>
            <person name="Xu J."/>
            <person name="Reddy Y.H.K."/>
            <person name="Borovok I."/>
            <person name="Grinberg I.R."/>
            <person name="Lamed R."/>
            <person name="Zhivin O."/>
            <person name="Bayer E.A."/>
            <person name="Brown S.D."/>
        </authorList>
    </citation>
    <scope>NUCLEOTIDE SEQUENCE [LARGE SCALE GENOMIC DNA]</scope>
    <source>
        <strain evidence="3">DSM 2933</strain>
    </source>
</reference>
<proteinExistence type="predicted"/>
<feature type="transmembrane region" description="Helical" evidence="1">
    <location>
        <begin position="7"/>
        <end position="28"/>
    </location>
</feature>
<keyword evidence="1" id="KW-0812">Transmembrane</keyword>
<dbReference type="AlphaFoldDB" id="A0A0L6JXM5"/>
<sequence precursor="true">MSLRKKINFILFFSVLVCPFFGFSTSILQGESLTNIPIAVFIYILVFSILGSTVINYKLTPIIKYLDSKQENLKQVARNNIKFIENFLLYF</sequence>
<name>A0A0L6JXM5_9FIRM</name>
<evidence type="ECO:0000313" key="3">
    <source>
        <dbReference type="Proteomes" id="UP000036923"/>
    </source>
</evidence>
<dbReference type="Proteomes" id="UP000036923">
    <property type="component" value="Unassembled WGS sequence"/>
</dbReference>
<feature type="transmembrane region" description="Helical" evidence="1">
    <location>
        <begin position="40"/>
        <end position="59"/>
    </location>
</feature>
<keyword evidence="1" id="KW-0472">Membrane</keyword>
<comment type="caution">
    <text evidence="2">The sequence shown here is derived from an EMBL/GenBank/DDBJ whole genome shotgun (WGS) entry which is preliminary data.</text>
</comment>